<dbReference type="AlphaFoldDB" id="A0A3M8CH85"/>
<evidence type="ECO:0000256" key="6">
    <source>
        <dbReference type="SAM" id="Phobius"/>
    </source>
</evidence>
<proteinExistence type="predicted"/>
<gene>
    <name evidence="7" type="ORF">EDM52_09220</name>
</gene>
<evidence type="ECO:0000256" key="4">
    <source>
        <dbReference type="ARBA" id="ARBA00022989"/>
    </source>
</evidence>
<comment type="subcellular location">
    <subcellularLocation>
        <location evidence="1">Cell membrane</location>
        <topology evidence="1">Multi-pass membrane protein</topology>
    </subcellularLocation>
</comment>
<keyword evidence="4 6" id="KW-1133">Transmembrane helix</keyword>
<evidence type="ECO:0000313" key="8">
    <source>
        <dbReference type="Proteomes" id="UP000282028"/>
    </source>
</evidence>
<dbReference type="InterPro" id="IPR001123">
    <property type="entry name" value="LeuE-type"/>
</dbReference>
<feature type="transmembrane region" description="Helical" evidence="6">
    <location>
        <begin position="187"/>
        <end position="204"/>
    </location>
</feature>
<keyword evidence="8" id="KW-1185">Reference proteome</keyword>
<accession>A0A3M8CH85</accession>
<evidence type="ECO:0000256" key="1">
    <source>
        <dbReference type="ARBA" id="ARBA00004651"/>
    </source>
</evidence>
<name>A0A3M8CH85_9BACL</name>
<organism evidence="7 8">
    <name type="scientific">Brevibacillus invocatus</name>
    <dbReference type="NCBI Taxonomy" id="173959"/>
    <lineage>
        <taxon>Bacteria</taxon>
        <taxon>Bacillati</taxon>
        <taxon>Bacillota</taxon>
        <taxon>Bacilli</taxon>
        <taxon>Bacillales</taxon>
        <taxon>Paenibacillaceae</taxon>
        <taxon>Brevibacillus</taxon>
    </lineage>
</organism>
<dbReference type="RefSeq" id="WP_122908709.1">
    <property type="nucleotide sequence ID" value="NZ_CBCSBE010000005.1"/>
</dbReference>
<feature type="transmembrane region" description="Helical" evidence="6">
    <location>
        <begin position="110"/>
        <end position="134"/>
    </location>
</feature>
<keyword evidence="3 6" id="KW-0812">Transmembrane</keyword>
<dbReference type="GO" id="GO:0005886">
    <property type="term" value="C:plasma membrane"/>
    <property type="evidence" value="ECO:0007669"/>
    <property type="project" value="UniProtKB-SubCell"/>
</dbReference>
<dbReference type="Proteomes" id="UP000282028">
    <property type="component" value="Unassembled WGS sequence"/>
</dbReference>
<feature type="transmembrane region" description="Helical" evidence="6">
    <location>
        <begin position="37"/>
        <end position="64"/>
    </location>
</feature>
<dbReference type="PANTHER" id="PTHR30086:SF20">
    <property type="entry name" value="ARGININE EXPORTER PROTEIN ARGO-RELATED"/>
    <property type="match status" value="1"/>
</dbReference>
<dbReference type="GO" id="GO:0015171">
    <property type="term" value="F:amino acid transmembrane transporter activity"/>
    <property type="evidence" value="ECO:0007669"/>
    <property type="project" value="TreeGrafter"/>
</dbReference>
<evidence type="ECO:0000256" key="2">
    <source>
        <dbReference type="ARBA" id="ARBA00022475"/>
    </source>
</evidence>
<dbReference type="Pfam" id="PF01810">
    <property type="entry name" value="LysE"/>
    <property type="match status" value="1"/>
</dbReference>
<feature type="transmembrane region" description="Helical" evidence="6">
    <location>
        <begin position="146"/>
        <end position="167"/>
    </location>
</feature>
<feature type="transmembrane region" description="Helical" evidence="6">
    <location>
        <begin position="6"/>
        <end position="25"/>
    </location>
</feature>
<keyword evidence="2" id="KW-1003">Cell membrane</keyword>
<sequence>MAIWEGLLFGMLLQLSVGPVCMAVWQRSIKEGIREALKMIVGVASVDAAYMIAAIGGLSLLLQIPLVKGVVLIGGAAILVWFGVSSLRSKPVEHTPERNSQTEKNGRGGFWYGVMLTLTNPLTILFWSGVFGSLMASHTLPDSMSLAGFVVGCLLSTFMFLTGIAVLGQWMSRFLNPLWINRLDKMVGVFLIGFAIILLQKGIMS</sequence>
<protein>
    <submittedName>
        <fullName evidence="7">LysE family translocator</fullName>
    </submittedName>
</protein>
<reference evidence="7 8" key="1">
    <citation type="submission" date="2018-10" db="EMBL/GenBank/DDBJ databases">
        <title>Phylogenomics of Brevibacillus.</title>
        <authorList>
            <person name="Dunlap C."/>
        </authorList>
    </citation>
    <scope>NUCLEOTIDE SEQUENCE [LARGE SCALE GENOMIC DNA]</scope>
    <source>
        <strain evidence="7 8">JCM 12215</strain>
    </source>
</reference>
<comment type="caution">
    <text evidence="7">The sequence shown here is derived from an EMBL/GenBank/DDBJ whole genome shotgun (WGS) entry which is preliminary data.</text>
</comment>
<evidence type="ECO:0000256" key="3">
    <source>
        <dbReference type="ARBA" id="ARBA00022692"/>
    </source>
</evidence>
<dbReference type="PANTHER" id="PTHR30086">
    <property type="entry name" value="ARGININE EXPORTER PROTEIN ARGO"/>
    <property type="match status" value="1"/>
</dbReference>
<keyword evidence="5 6" id="KW-0472">Membrane</keyword>
<evidence type="ECO:0000256" key="5">
    <source>
        <dbReference type="ARBA" id="ARBA00023136"/>
    </source>
</evidence>
<dbReference type="OrthoDB" id="7874789at2"/>
<evidence type="ECO:0000313" key="7">
    <source>
        <dbReference type="EMBL" id="RNB74891.1"/>
    </source>
</evidence>
<dbReference type="EMBL" id="RHHR01000013">
    <property type="protein sequence ID" value="RNB74891.1"/>
    <property type="molecule type" value="Genomic_DNA"/>
</dbReference>
<feature type="transmembrane region" description="Helical" evidence="6">
    <location>
        <begin position="70"/>
        <end position="89"/>
    </location>
</feature>